<name>A0A938B1L4_UNCTE</name>
<proteinExistence type="inferred from homology"/>
<organism evidence="4 5">
    <name type="scientific">Tectimicrobiota bacterium</name>
    <dbReference type="NCBI Taxonomy" id="2528274"/>
    <lineage>
        <taxon>Bacteria</taxon>
        <taxon>Pseudomonadati</taxon>
        <taxon>Nitrospinota/Tectimicrobiota group</taxon>
        <taxon>Candidatus Tectimicrobiota</taxon>
    </lineage>
</organism>
<dbReference type="NCBIfam" id="NF004781">
    <property type="entry name" value="PRK06127.1"/>
    <property type="match status" value="1"/>
</dbReference>
<dbReference type="SUPFAM" id="SSF52096">
    <property type="entry name" value="ClpP/crotonase"/>
    <property type="match status" value="1"/>
</dbReference>
<dbReference type="AlphaFoldDB" id="A0A938B1L4"/>
<dbReference type="GO" id="GO:0004300">
    <property type="term" value="F:enoyl-CoA hydratase activity"/>
    <property type="evidence" value="ECO:0007669"/>
    <property type="project" value="UniProtKB-EC"/>
</dbReference>
<gene>
    <name evidence="4" type="ORF">FJZ47_05345</name>
</gene>
<dbReference type="InterPro" id="IPR018376">
    <property type="entry name" value="Enoyl-CoA_hyd/isom_CS"/>
</dbReference>
<keyword evidence="2 4" id="KW-0456">Lyase</keyword>
<dbReference type="InterPro" id="IPR014748">
    <property type="entry name" value="Enoyl-CoA_hydra_C"/>
</dbReference>
<evidence type="ECO:0000313" key="4">
    <source>
        <dbReference type="EMBL" id="MBM3223216.1"/>
    </source>
</evidence>
<evidence type="ECO:0000313" key="5">
    <source>
        <dbReference type="Proteomes" id="UP000712673"/>
    </source>
</evidence>
<evidence type="ECO:0000256" key="3">
    <source>
        <dbReference type="RuleBase" id="RU003707"/>
    </source>
</evidence>
<comment type="caution">
    <text evidence="4">The sequence shown here is derived from an EMBL/GenBank/DDBJ whole genome shotgun (WGS) entry which is preliminary data.</text>
</comment>
<evidence type="ECO:0000256" key="2">
    <source>
        <dbReference type="ARBA" id="ARBA00023239"/>
    </source>
</evidence>
<dbReference type="Gene3D" id="3.90.226.10">
    <property type="entry name" value="2-enoyl-CoA Hydratase, Chain A, domain 1"/>
    <property type="match status" value="1"/>
</dbReference>
<dbReference type="GO" id="GO:0006635">
    <property type="term" value="P:fatty acid beta-oxidation"/>
    <property type="evidence" value="ECO:0007669"/>
    <property type="project" value="TreeGrafter"/>
</dbReference>
<reference evidence="4" key="1">
    <citation type="submission" date="2019-03" db="EMBL/GenBank/DDBJ databases">
        <title>Lake Tanganyika Metagenome-Assembled Genomes (MAGs).</title>
        <authorList>
            <person name="Tran P."/>
        </authorList>
    </citation>
    <scope>NUCLEOTIDE SEQUENCE</scope>
    <source>
        <strain evidence="4">K_DeepCast_65m_m2_066</strain>
    </source>
</reference>
<dbReference type="Pfam" id="PF00378">
    <property type="entry name" value="ECH_1"/>
    <property type="match status" value="1"/>
</dbReference>
<evidence type="ECO:0000256" key="1">
    <source>
        <dbReference type="ARBA" id="ARBA00005254"/>
    </source>
</evidence>
<dbReference type="EC" id="4.2.1.17" evidence="4"/>
<dbReference type="PANTHER" id="PTHR11941">
    <property type="entry name" value="ENOYL-COA HYDRATASE-RELATED"/>
    <property type="match status" value="1"/>
</dbReference>
<dbReference type="PANTHER" id="PTHR11941:SF54">
    <property type="entry name" value="ENOYL-COA HYDRATASE, MITOCHONDRIAL"/>
    <property type="match status" value="1"/>
</dbReference>
<sequence length="263" mass="28470">MHMPGRMVAEKDGTIGRMIFDHPERRNAVTQDMWLQIGEILEDFAKDEAIRVVVLQGAGDKAFVSGADISQFGQQRRNAAEVAASNRLTDAARQALATFSKPTMAMIQGFCLGGGLAIALMCDLRFASTDSTFGIPAARLGVGYAPQSVGLLQALVGPAYTREILFTGRRFNGEEALRMGLINRLLPQEELASYVQEYATMIGNNAPLSIRAAKFASAALLKAATSGDFAMVDQAVEACFNSADYQEGRTAFMEKRPPMFTGR</sequence>
<dbReference type="Gene3D" id="1.10.12.10">
    <property type="entry name" value="Lyase 2-enoyl-coa Hydratase, Chain A, domain 2"/>
    <property type="match status" value="1"/>
</dbReference>
<accession>A0A938B1L4</accession>
<dbReference type="EMBL" id="VGLS01000111">
    <property type="protein sequence ID" value="MBM3223216.1"/>
    <property type="molecule type" value="Genomic_DNA"/>
</dbReference>
<dbReference type="PROSITE" id="PS00166">
    <property type="entry name" value="ENOYL_COA_HYDRATASE"/>
    <property type="match status" value="1"/>
</dbReference>
<dbReference type="InterPro" id="IPR001753">
    <property type="entry name" value="Enoyl-CoA_hydra/iso"/>
</dbReference>
<dbReference type="Proteomes" id="UP000712673">
    <property type="component" value="Unassembled WGS sequence"/>
</dbReference>
<dbReference type="CDD" id="cd06558">
    <property type="entry name" value="crotonase-like"/>
    <property type="match status" value="1"/>
</dbReference>
<comment type="similarity">
    <text evidence="1 3">Belongs to the enoyl-CoA hydratase/isomerase family.</text>
</comment>
<protein>
    <submittedName>
        <fullName evidence="4">Enoyl-CoA hydratase</fullName>
        <ecNumber evidence="4">4.2.1.17</ecNumber>
    </submittedName>
</protein>
<dbReference type="InterPro" id="IPR029045">
    <property type="entry name" value="ClpP/crotonase-like_dom_sf"/>
</dbReference>